<dbReference type="EMBL" id="OX458332">
    <property type="protein sequence ID" value="CAI8723471.1"/>
    <property type="molecule type" value="Genomic_DNA"/>
</dbReference>
<proteinExistence type="predicted"/>
<dbReference type="Proteomes" id="UP001158598">
    <property type="component" value="Chromosome"/>
</dbReference>
<dbReference type="AlphaFoldDB" id="A0AA35XYP3"/>
<sequence length="136" mass="15241">MYFLTNMALVKNAKDRRIAIVAGSVNPVGGTEIYVGAAIQVLVDAGYQVSVYLNDMRIPSHLAGLGGVRFVDVGAWFLSRRQFMSDWRNIRRRRDLIADIIKNSSVAIFHGLHSRHLFDALAGHVKIVLEETMYPI</sequence>
<evidence type="ECO:0000313" key="1">
    <source>
        <dbReference type="EMBL" id="CAI8723471.1"/>
    </source>
</evidence>
<accession>A0AA35XYP3</accession>
<name>A0AA35XYP3_METCP</name>
<dbReference type="SUPFAM" id="SSF53756">
    <property type="entry name" value="UDP-Glycosyltransferase/glycogen phosphorylase"/>
    <property type="match status" value="1"/>
</dbReference>
<organism evidence="1 2">
    <name type="scientific">Methylococcus capsulatus</name>
    <dbReference type="NCBI Taxonomy" id="414"/>
    <lineage>
        <taxon>Bacteria</taxon>
        <taxon>Pseudomonadati</taxon>
        <taxon>Pseudomonadota</taxon>
        <taxon>Gammaproteobacteria</taxon>
        <taxon>Methylococcales</taxon>
        <taxon>Methylococcaceae</taxon>
        <taxon>Methylococcus</taxon>
    </lineage>
</organism>
<protein>
    <submittedName>
        <fullName evidence="1">Uncharacterized protein</fullName>
    </submittedName>
</protein>
<gene>
    <name evidence="1" type="ORF">MCNOR_0136</name>
</gene>
<evidence type="ECO:0000313" key="2">
    <source>
        <dbReference type="Proteomes" id="UP001158598"/>
    </source>
</evidence>
<reference evidence="1" key="1">
    <citation type="submission" date="2023-03" db="EMBL/GenBank/DDBJ databases">
        <authorList>
            <person name="Pearce D."/>
        </authorList>
    </citation>
    <scope>NUCLEOTIDE SEQUENCE</scope>
    <source>
        <strain evidence="1">Mc</strain>
    </source>
</reference>
<dbReference type="Gene3D" id="3.40.50.2000">
    <property type="entry name" value="Glycogen Phosphorylase B"/>
    <property type="match status" value="1"/>
</dbReference>